<name>A0ABU3ZVD0_9SPHN</name>
<dbReference type="EMBL" id="JAPTHD010000002">
    <property type="protein sequence ID" value="MDV5823423.1"/>
    <property type="molecule type" value="Genomic_DNA"/>
</dbReference>
<accession>A0ABU3ZVD0</accession>
<feature type="domain" description="Pilus assembly protein E-set like" evidence="3">
    <location>
        <begin position="249"/>
        <end position="313"/>
    </location>
</feature>
<evidence type="ECO:0000259" key="3">
    <source>
        <dbReference type="Pfam" id="PF16967"/>
    </source>
</evidence>
<organism evidence="4 5">
    <name type="scientific">Sphingobium naphthae</name>
    <dbReference type="NCBI Taxonomy" id="1886786"/>
    <lineage>
        <taxon>Bacteria</taxon>
        <taxon>Pseudomonadati</taxon>
        <taxon>Pseudomonadota</taxon>
        <taxon>Alphaproteobacteria</taxon>
        <taxon>Sphingomonadales</taxon>
        <taxon>Sphingomonadaceae</taxon>
        <taxon>Sphingobium</taxon>
    </lineage>
</organism>
<feature type="domain" description="Pilus assembly protein C-terminal" evidence="2">
    <location>
        <begin position="708"/>
        <end position="798"/>
    </location>
</feature>
<protein>
    <submittedName>
        <fullName evidence="4">TcfC E-set like domain-containing protein</fullName>
    </submittedName>
</protein>
<keyword evidence="1" id="KW-0732">Signal</keyword>
<sequence length="801" mass="85088">MAQPSGPIMRESLALVQTAPPSGFENLLEPQRSVIDIYVDDALVGTAGATFAPGWIAFDDPQALAAMLPRLTEPGAVAAALTGRLDPHVGLICPADGGVCPVLAPQIAGVVFDRSNFRAQIIIAPAFRMTRDPAASAYLPAPQTGLSLISTIAGSVSGDTRTRAAYNVQNRTIIGYDDMRTVGEFLYSDYRGFEVQTLSGARDQGGLRYQAGLFWSPPSIFVGQTRLYGASVGTQYDTRSSATDAYSDPIMLSLARRAQVEIYRDGRLIGTGLYDPGIQMIDTSNLPSGAYNVTLRIRENGSGPREEVRFFTKDRAIPPAGGTAFTLTAGALAQERRRALPDMDDHLFLQATAGRRLSSRFAAEASAMLIDNAPLAEAGLLFLGRGYRLRAAALVAGRGNYGAIGEANWQATRSLSANAYVRKTWGPGLGPVRDAETLPTISPVDQVNLLVGNSMQAGGNVSWRLGAASLRVSGFYYDSEKARGFYSIGPSMDWQVARRGRAYLSFFGDARAFTGGGQAILGLRLRFNGPNHAISVDAGAAFDDQDGRSRVVKPVGGVLASYSIRDFGPGEVTASAGYRKDIDREIVRGETTLSTQYGRLIAQAEHQMLHGADATRYSVNFASSLVANAGGIAVGGQQVSTSGVLVSLQGTATDAAADILVDNTLRGRITPGQSLPIFLRPYRTYSVRLVPHGGAALRFDTAARNVTLYSGNMADLAWRADALVAIFGRLVDEQGRPMANMILTGGGDLVQTDGAGYFQAELTAAEKLTIAGTAGCAVQLPPLRPGSQGFQRMGDVRCVTR</sequence>
<gene>
    <name evidence="4" type="ORF">O0R41_07420</name>
</gene>
<evidence type="ECO:0000256" key="1">
    <source>
        <dbReference type="ARBA" id="ARBA00022729"/>
    </source>
</evidence>
<proteinExistence type="predicted"/>
<dbReference type="InterPro" id="IPR031917">
    <property type="entry name" value="Pilus_assem_C"/>
</dbReference>
<keyword evidence="5" id="KW-1185">Reference proteome</keyword>
<evidence type="ECO:0000313" key="5">
    <source>
        <dbReference type="Proteomes" id="UP001185984"/>
    </source>
</evidence>
<dbReference type="RefSeq" id="WP_317516404.1">
    <property type="nucleotide sequence ID" value="NZ_JAPTHD010000002.1"/>
</dbReference>
<dbReference type="Proteomes" id="UP001185984">
    <property type="component" value="Unassembled WGS sequence"/>
</dbReference>
<dbReference type="Pfam" id="PF16967">
    <property type="entry name" value="TcfC"/>
    <property type="match status" value="1"/>
</dbReference>
<comment type="caution">
    <text evidence="4">The sequence shown here is derived from an EMBL/GenBank/DDBJ whole genome shotgun (WGS) entry which is preliminary data.</text>
</comment>
<dbReference type="Pfam" id="PF15976">
    <property type="entry name" value="CooC_C"/>
    <property type="match status" value="1"/>
</dbReference>
<evidence type="ECO:0000259" key="2">
    <source>
        <dbReference type="Pfam" id="PF15976"/>
    </source>
</evidence>
<evidence type="ECO:0000313" key="4">
    <source>
        <dbReference type="EMBL" id="MDV5823423.1"/>
    </source>
</evidence>
<reference evidence="5" key="1">
    <citation type="journal article" date="2022" name="J Environ Chem Eng">
        <title>Biodegradation of petroleum oil using a constructed nonpathogenic and heavy metal-tolerant bacterial consortium isolated from marine sponges.</title>
        <authorList>
            <person name="Dechsakulwatana C."/>
            <person name="Rungsihiranrut A."/>
            <person name="Muangchinda C."/>
            <person name="Ningthoujam R."/>
            <person name="Klankeo P."/>
            <person name="Pinyakong O."/>
        </authorList>
    </citation>
    <scope>NUCLEOTIDE SEQUENCE [LARGE SCALE GENOMIC DNA]</scope>
    <source>
        <strain evidence="5">MO2-4</strain>
    </source>
</reference>
<dbReference type="InterPro" id="IPR032636">
    <property type="entry name" value="Pilus_assem_E-set-like_dom"/>
</dbReference>